<evidence type="ECO:0000256" key="1">
    <source>
        <dbReference type="ARBA" id="ARBA00009995"/>
    </source>
</evidence>
<dbReference type="SUPFAM" id="SSF53756">
    <property type="entry name" value="UDP-Glycosyltransferase/glycogen phosphorylase"/>
    <property type="match status" value="1"/>
</dbReference>
<sequence>MGSHFMVFEALMKGLIAKGHQVVVLSHFPQNNPVPNYTDIDVSGSLPNLLDNVTIDTALRWRRFPSSLDFHWIFNRETCQIVMNHMKTQALLKSVEKFGLVITEIFGSKCAVGFSWKFNAPLVQVISSVPLPWTRARIGNVDHPSYMPNYFLPYTDKMGFWQRLKNTLYHLIINTGNMVYNSKPTSILMKDYFGADVPSVEQLTNNASLILVNSHLSINWPRPAVPAFVEVGG</sequence>
<accession>A0ABQ9HGN0</accession>
<dbReference type="PANTHER" id="PTHR48043">
    <property type="entry name" value="EG:EG0003.4 PROTEIN-RELATED"/>
    <property type="match status" value="1"/>
</dbReference>
<gene>
    <name evidence="4" type="ORF">PR048_015154</name>
</gene>
<name>A0ABQ9HGN0_9NEOP</name>
<organism evidence="4 5">
    <name type="scientific">Dryococelus australis</name>
    <dbReference type="NCBI Taxonomy" id="614101"/>
    <lineage>
        <taxon>Eukaryota</taxon>
        <taxon>Metazoa</taxon>
        <taxon>Ecdysozoa</taxon>
        <taxon>Arthropoda</taxon>
        <taxon>Hexapoda</taxon>
        <taxon>Insecta</taxon>
        <taxon>Pterygota</taxon>
        <taxon>Neoptera</taxon>
        <taxon>Polyneoptera</taxon>
        <taxon>Phasmatodea</taxon>
        <taxon>Verophasmatodea</taxon>
        <taxon>Anareolatae</taxon>
        <taxon>Phasmatidae</taxon>
        <taxon>Eurycanthinae</taxon>
        <taxon>Dryococelus</taxon>
    </lineage>
</organism>
<dbReference type="Proteomes" id="UP001159363">
    <property type="component" value="Chromosome 4"/>
</dbReference>
<evidence type="ECO:0000313" key="4">
    <source>
        <dbReference type="EMBL" id="KAJ8883311.1"/>
    </source>
</evidence>
<dbReference type="InterPro" id="IPR002213">
    <property type="entry name" value="UDP_glucos_trans"/>
</dbReference>
<evidence type="ECO:0000313" key="5">
    <source>
        <dbReference type="Proteomes" id="UP001159363"/>
    </source>
</evidence>
<dbReference type="EMBL" id="JARBHB010000005">
    <property type="protein sequence ID" value="KAJ8883311.1"/>
    <property type="molecule type" value="Genomic_DNA"/>
</dbReference>
<keyword evidence="5" id="KW-1185">Reference proteome</keyword>
<comment type="similarity">
    <text evidence="1">Belongs to the UDP-glycosyltransferase family.</text>
</comment>
<reference evidence="4 5" key="1">
    <citation type="submission" date="2023-02" db="EMBL/GenBank/DDBJ databases">
        <title>LHISI_Scaffold_Assembly.</title>
        <authorList>
            <person name="Stuart O.P."/>
            <person name="Cleave R."/>
            <person name="Magrath M.J.L."/>
            <person name="Mikheyev A.S."/>
        </authorList>
    </citation>
    <scope>NUCLEOTIDE SEQUENCE [LARGE SCALE GENOMIC DNA]</scope>
    <source>
        <strain evidence="4">Daus_M_001</strain>
        <tissue evidence="4">Leg muscle</tissue>
    </source>
</reference>
<keyword evidence="3" id="KW-0808">Transferase</keyword>
<protein>
    <submittedName>
        <fullName evidence="4">Uncharacterized protein</fullName>
    </submittedName>
</protein>
<dbReference type="PANTHER" id="PTHR48043:SF145">
    <property type="entry name" value="FI06409P-RELATED"/>
    <property type="match status" value="1"/>
</dbReference>
<evidence type="ECO:0000256" key="3">
    <source>
        <dbReference type="ARBA" id="ARBA00022679"/>
    </source>
</evidence>
<dbReference type="InterPro" id="IPR050271">
    <property type="entry name" value="UDP-glycosyltransferase"/>
</dbReference>
<proteinExistence type="inferred from homology"/>
<evidence type="ECO:0000256" key="2">
    <source>
        <dbReference type="ARBA" id="ARBA00022676"/>
    </source>
</evidence>
<keyword evidence="2" id="KW-0328">Glycosyltransferase</keyword>
<dbReference type="Pfam" id="PF00201">
    <property type="entry name" value="UDPGT"/>
    <property type="match status" value="1"/>
</dbReference>
<comment type="caution">
    <text evidence="4">The sequence shown here is derived from an EMBL/GenBank/DDBJ whole genome shotgun (WGS) entry which is preliminary data.</text>
</comment>